<evidence type="ECO:0000313" key="4">
    <source>
        <dbReference type="Proteomes" id="UP000184432"/>
    </source>
</evidence>
<keyword evidence="2" id="KW-0732">Signal</keyword>
<dbReference type="RefSeq" id="WP_073321840.1">
    <property type="nucleotide sequence ID" value="NZ_FQYP01000015.1"/>
</dbReference>
<protein>
    <recommendedName>
        <fullName evidence="5">RHS repeat-associated core domain-containing protein</fullName>
    </recommendedName>
</protein>
<sequence length="1860" mass="204589">MKTKNESNSIYKCLMISLISLFILTSNSTFAQGPNAPEAGAFEPVDATDMVSLLTGDFTYVLPLLTVPSPEGGYPLALSYHAGIAMDQEASWVGLGWSVNPGAINRGVNGYPDDWKNGMLQESFYDVGGSDVSTSVGVSYTSIAGAWSVGVGISHNSNKGFGGYVSAGYGIPGTPLFAGATVGVSPGGQFYGSGSIGYTFPAGGSIGLNIGSQGIGINGGYNWGEGEDGNFNSGFNIGLNMSYEGESSLSISYAEGEKGKKNSIGLSLSSRGLSVSGGVGGVGMGTQISFANSISMNDYNVDTDSDFFALAIPTPIGSFNLGYSKQKVKWYLNSHKTSNVSGALYLGDAIKYECEVKSRFNTYVGQGTVYTSVVYVDSPSDCNCNALSNNPVSNLFTCVSATLISSDPTNGGKYFMDVNEVGITSGARELNKNNAMFPAFDSFNVSAQGLSGSMTPRVSRTGALLGLHRTFANSTTFESNYNLSRYSGFQNGAGGSTDVYFYFNNQYSSSLQINKASFNTNTNSSNIYDYYNSGSGTTWSPRKKDGRFVQYYTLQDMEDGTAENDGLLMPIGFEPANAPDGVPIPENLASFLGNGIKTSIGGFKIVAPDGKTYHYSLPVYNLKTSTRTFGVIQNKPERESYFETNQGAYATHWLLTAITGPDYYNVASNTRNYPDEGDYGYWVRFDYGKWTNNSVWKSPYAEEYDVSEDNPNIKTKTYGKKQLYYLDRIKTRTHTAVFVKNIRFDNVSPEWKRRNFQAPGVQPTSSYFDEVRYTIPKQRPLRLEKIILVKNEDDLVNKAHGSSLANTGTLFPPISGDPIPDYNIQDNVIDVKDNIAGTLAKAVKVIDFGSHYSYSLVTNSPNTSSGRLTLNGISFQGKGGTQLVPPYKFEYLNNRSFNYDMKDLWGYYENNPAVWSMNKITTPTGGSININYESDDYDIAVAETGRVFNKHLKFTFFANQLPPVNGSSGRAQIKVEVDDQDSATENFLLSDYFVANRKVHFDLWYSAARLQGSYPAPFTAWSSIDVLPQEANIISINQADNSMIVEVNASYKAYAPSVSPALEVDPVSVVTSTNGNWQNQKKPRPLVASLNSYSLIHSIISNKTPDGKNGGGLRVKELSITDGTKTYKTRYSYNKPNSNQNQSDSNYVSSGVISYLPFPDNSDQPIAYGSQLPAPTPMYEYVTVNTGFDTNTNSYSNRSVFKFKVLDEKDPNSIKFGELFEISEQTVLNQYNSNQSKNVNIKNYELTNNFACLGQILEIEQFNGKNQLISKTINNYASNGEITQGVIQESFQSYKEVNYKSSDVTDEWLINTSTRTIYPSVLKSTTTIIGGHSSTTNFDKHDNISGQLLETTTVDSHGNRFRTKTTPAYTIPEYSTGLYNMGAVVNGATNKNMLTQTAANFTYLDVNGNWKPISATINTWSNQWKNFYILNNTYSELLPNQKARMWRKHKTYVWNGDINPDGSYQGFNGNYDNFNWEIDGNQTNSKWINTSTITRYDNFSMPLEVKDINDSYVATKMCDHNTKVLAVGNSRLTEMFASGSEYYVTYNAGVNGLYEGSVLTNAQQSTEMFHTGKYSSKTLAGKEGFKVELYGPHNSEKYKISVWANKANYTNAKVNIGGGNISFNGEIVTAGNWVQLNHYFDVPAQGITVYVTSASGTIYFDDFRMHPTNSNLTSYVYNDWDELTHIIGTNNLATRYEYDQTGKLIRTFEEIIDASPSVTGGFKLIKEIDYNYKGVAISDSNGDGIVDPIGDNTPQLYLSLGVANHNVTTTTLTAYTNGGSGDYEYRWAISSSSSNLNYGSWGTSNTRSLTTYCDPLTGRRYYKCQVRDKVTGQTTERSGSHQRGNCNGGGGPIEILDQQR</sequence>
<feature type="region of interest" description="Disordered" evidence="1">
    <location>
        <begin position="1831"/>
        <end position="1860"/>
    </location>
</feature>
<evidence type="ECO:0000313" key="3">
    <source>
        <dbReference type="EMBL" id="SHJ68288.1"/>
    </source>
</evidence>
<evidence type="ECO:0008006" key="5">
    <source>
        <dbReference type="Google" id="ProtNLM"/>
    </source>
</evidence>
<dbReference type="STRING" id="570521.SAMN04488508_1152"/>
<dbReference type="Proteomes" id="UP000184432">
    <property type="component" value="Unassembled WGS sequence"/>
</dbReference>
<feature type="compositionally biased region" description="Polar residues" evidence="1">
    <location>
        <begin position="1831"/>
        <end position="1845"/>
    </location>
</feature>
<dbReference type="OrthoDB" id="9814627at2"/>
<evidence type="ECO:0000256" key="1">
    <source>
        <dbReference type="SAM" id="MobiDB-lite"/>
    </source>
</evidence>
<evidence type="ECO:0000256" key="2">
    <source>
        <dbReference type="SAM" id="SignalP"/>
    </source>
</evidence>
<proteinExistence type="predicted"/>
<gene>
    <name evidence="3" type="ORF">SAMN04488508_1152</name>
</gene>
<keyword evidence="4" id="KW-1185">Reference proteome</keyword>
<feature type="signal peptide" evidence="2">
    <location>
        <begin position="1"/>
        <end position="31"/>
    </location>
</feature>
<organism evidence="3 4">
    <name type="scientific">Aquimarina spongiae</name>
    <dbReference type="NCBI Taxonomy" id="570521"/>
    <lineage>
        <taxon>Bacteria</taxon>
        <taxon>Pseudomonadati</taxon>
        <taxon>Bacteroidota</taxon>
        <taxon>Flavobacteriia</taxon>
        <taxon>Flavobacteriales</taxon>
        <taxon>Flavobacteriaceae</taxon>
        <taxon>Aquimarina</taxon>
    </lineage>
</organism>
<feature type="chain" id="PRO_5012748360" description="RHS repeat-associated core domain-containing protein" evidence="2">
    <location>
        <begin position="32"/>
        <end position="1860"/>
    </location>
</feature>
<dbReference type="EMBL" id="FQYP01000015">
    <property type="protein sequence ID" value="SHJ68288.1"/>
    <property type="molecule type" value="Genomic_DNA"/>
</dbReference>
<accession>A0A1M6LAS5</accession>
<reference evidence="4" key="1">
    <citation type="submission" date="2016-11" db="EMBL/GenBank/DDBJ databases">
        <authorList>
            <person name="Varghese N."/>
            <person name="Submissions S."/>
        </authorList>
    </citation>
    <scope>NUCLEOTIDE SEQUENCE [LARGE SCALE GENOMIC DNA]</scope>
    <source>
        <strain evidence="4">DSM 22623</strain>
    </source>
</reference>
<name>A0A1M6LAS5_9FLAO</name>